<keyword evidence="2" id="KW-1185">Reference proteome</keyword>
<evidence type="ECO:0000313" key="1">
    <source>
        <dbReference type="EnsemblPlants" id="AVESA.00010b.r2.7CG0681990.1.CDS"/>
    </source>
</evidence>
<name>A0ACD6A4Z8_AVESA</name>
<organism evidence="1 2">
    <name type="scientific">Avena sativa</name>
    <name type="common">Oat</name>
    <dbReference type="NCBI Taxonomy" id="4498"/>
    <lineage>
        <taxon>Eukaryota</taxon>
        <taxon>Viridiplantae</taxon>
        <taxon>Streptophyta</taxon>
        <taxon>Embryophyta</taxon>
        <taxon>Tracheophyta</taxon>
        <taxon>Spermatophyta</taxon>
        <taxon>Magnoliopsida</taxon>
        <taxon>Liliopsida</taxon>
        <taxon>Poales</taxon>
        <taxon>Poaceae</taxon>
        <taxon>BOP clade</taxon>
        <taxon>Pooideae</taxon>
        <taxon>Poodae</taxon>
        <taxon>Poeae</taxon>
        <taxon>Poeae Chloroplast Group 1 (Aveneae type)</taxon>
        <taxon>Aveninae</taxon>
        <taxon>Avena</taxon>
    </lineage>
</organism>
<reference evidence="1" key="2">
    <citation type="submission" date="2025-09" db="UniProtKB">
        <authorList>
            <consortium name="EnsemblPlants"/>
        </authorList>
    </citation>
    <scope>IDENTIFICATION</scope>
</reference>
<protein>
    <submittedName>
        <fullName evidence="1">Uncharacterized protein</fullName>
    </submittedName>
</protein>
<dbReference type="EnsemblPlants" id="AVESA.00010b.r2.7CG0681990.1">
    <property type="protein sequence ID" value="AVESA.00010b.r2.7CG0681990.1.CDS"/>
    <property type="gene ID" value="AVESA.00010b.r2.7CG0681990"/>
</dbReference>
<accession>A0ACD6A4Z8</accession>
<evidence type="ECO:0000313" key="2">
    <source>
        <dbReference type="Proteomes" id="UP001732700"/>
    </source>
</evidence>
<proteinExistence type="predicted"/>
<reference evidence="1" key="1">
    <citation type="submission" date="2021-05" db="EMBL/GenBank/DDBJ databases">
        <authorList>
            <person name="Scholz U."/>
            <person name="Mascher M."/>
            <person name="Fiebig A."/>
        </authorList>
    </citation>
    <scope>NUCLEOTIDE SEQUENCE [LARGE SCALE GENOMIC DNA]</scope>
</reference>
<sequence length="399" mass="46122">MAAIAWTDENTSIVTELFAEEVGRGNRSSTHLNNVGYEEVARRFQDKTGIHLKKTQLKNKWDKLKIEYNIWKRLLKQTDAGWDHTKGTFEQDKEWRRKARIDILGCGRFQKQGICNEGYLKVMFEDINNDGSDHWCPTSGDFPQPNAEVDLVNIDGEDSVDIDEIDESPGSSRGKRPTKVVGDKSKKFKTSQVMQDEIKKLGVLAERTQLSFEAYTKKDESITVNAVMDLVVDKDIFPHPSKGKYYLVDAGYPNRPGYLAPYKGERYHVPDFHRGVEPTTPTERFNRVHSSARNVIERTFGVLKMKWRMLLNMPSYSMEKQKMIIAVCMVLHNYVREHQSGDRHFQRCDRDLDYVPTIPSRYRKYAISQNASDGSMHEESEMTMDVFRNKLATDISNSW</sequence>
<dbReference type="Proteomes" id="UP001732700">
    <property type="component" value="Chromosome 7C"/>
</dbReference>